<protein>
    <submittedName>
        <fullName evidence="2">Uncharacterized protein</fullName>
    </submittedName>
</protein>
<evidence type="ECO:0000313" key="2">
    <source>
        <dbReference type="EMBL" id="GAI80773.1"/>
    </source>
</evidence>
<reference evidence="2" key="1">
    <citation type="journal article" date="2014" name="Front. Microbiol.">
        <title>High frequency of phylogenetically diverse reductive dehalogenase-homologous genes in deep subseafloor sedimentary metagenomes.</title>
        <authorList>
            <person name="Kawai M."/>
            <person name="Futagami T."/>
            <person name="Toyoda A."/>
            <person name="Takaki Y."/>
            <person name="Nishi S."/>
            <person name="Hori S."/>
            <person name="Arai W."/>
            <person name="Tsubouchi T."/>
            <person name="Morono Y."/>
            <person name="Uchiyama I."/>
            <person name="Ito T."/>
            <person name="Fujiyama A."/>
            <person name="Inagaki F."/>
            <person name="Takami H."/>
        </authorList>
    </citation>
    <scope>NUCLEOTIDE SEQUENCE</scope>
    <source>
        <strain evidence="2">Expedition CK06-06</strain>
    </source>
</reference>
<accession>X1RJG4</accession>
<sequence length="52" mass="6057">CGFFVFIIICLFVESDLFGAVFPVLSTILFFMVKNVFDQYNNERNQKTKLIS</sequence>
<evidence type="ECO:0000256" key="1">
    <source>
        <dbReference type="SAM" id="Phobius"/>
    </source>
</evidence>
<organism evidence="2">
    <name type="scientific">marine sediment metagenome</name>
    <dbReference type="NCBI Taxonomy" id="412755"/>
    <lineage>
        <taxon>unclassified sequences</taxon>
        <taxon>metagenomes</taxon>
        <taxon>ecological metagenomes</taxon>
    </lineage>
</organism>
<feature type="non-terminal residue" evidence="2">
    <location>
        <position position="1"/>
    </location>
</feature>
<feature type="transmembrane region" description="Helical" evidence="1">
    <location>
        <begin position="6"/>
        <end position="33"/>
    </location>
</feature>
<keyword evidence="1" id="KW-1133">Transmembrane helix</keyword>
<comment type="caution">
    <text evidence="2">The sequence shown here is derived from an EMBL/GenBank/DDBJ whole genome shotgun (WGS) entry which is preliminary data.</text>
</comment>
<proteinExistence type="predicted"/>
<keyword evidence="1" id="KW-0812">Transmembrane</keyword>
<dbReference type="EMBL" id="BARW01008133">
    <property type="protein sequence ID" value="GAI80773.1"/>
    <property type="molecule type" value="Genomic_DNA"/>
</dbReference>
<name>X1RJG4_9ZZZZ</name>
<gene>
    <name evidence="2" type="ORF">S12H4_16765</name>
</gene>
<dbReference type="AlphaFoldDB" id="X1RJG4"/>
<keyword evidence="1" id="KW-0472">Membrane</keyword>